<dbReference type="EMBL" id="BOPZ01000006">
    <property type="protein sequence ID" value="GIM28365.1"/>
    <property type="molecule type" value="Genomic_DNA"/>
</dbReference>
<gene>
    <name evidence="1" type="ORF">CPJCM30710_10310</name>
</gene>
<evidence type="ECO:0000313" key="2">
    <source>
        <dbReference type="Proteomes" id="UP000679179"/>
    </source>
</evidence>
<dbReference type="AlphaFoldDB" id="A0A919VFF4"/>
<sequence>MPTRLYKEKHRENEKMSILKLSENTHFCYKDLGKMYVVLIGKQAVFNEFKSYTEAYRIVKDFIDFYNI</sequence>
<dbReference type="RefSeq" id="WP_212903104.1">
    <property type="nucleotide sequence ID" value="NZ_BOPZ01000006.1"/>
</dbReference>
<evidence type="ECO:0000313" key="1">
    <source>
        <dbReference type="EMBL" id="GIM28365.1"/>
    </source>
</evidence>
<name>A0A919VFF4_9CLOT</name>
<comment type="caution">
    <text evidence="1">The sequence shown here is derived from an EMBL/GenBank/DDBJ whole genome shotgun (WGS) entry which is preliminary data.</text>
</comment>
<accession>A0A919VFF4</accession>
<reference evidence="1" key="1">
    <citation type="submission" date="2021-03" db="EMBL/GenBank/DDBJ databases">
        <title>Taxonomic study of Clostridium polyendosporum from meadow-gley soil under rice.</title>
        <authorList>
            <person name="Kobayashi H."/>
            <person name="Tanizawa Y."/>
            <person name="Yagura M."/>
        </authorList>
    </citation>
    <scope>NUCLEOTIDE SEQUENCE</scope>
    <source>
        <strain evidence="1">JCM 30710</strain>
    </source>
</reference>
<keyword evidence="2" id="KW-1185">Reference proteome</keyword>
<dbReference type="Proteomes" id="UP000679179">
    <property type="component" value="Unassembled WGS sequence"/>
</dbReference>
<protein>
    <submittedName>
        <fullName evidence="1">Uncharacterized protein</fullName>
    </submittedName>
</protein>
<organism evidence="1 2">
    <name type="scientific">Clostridium polyendosporum</name>
    <dbReference type="NCBI Taxonomy" id="69208"/>
    <lineage>
        <taxon>Bacteria</taxon>
        <taxon>Bacillati</taxon>
        <taxon>Bacillota</taxon>
        <taxon>Clostridia</taxon>
        <taxon>Eubacteriales</taxon>
        <taxon>Clostridiaceae</taxon>
        <taxon>Clostridium</taxon>
    </lineage>
</organism>
<proteinExistence type="predicted"/>